<sequence>MNADWEHIKRNLKCFRFIGSMIPPICNSKYKIQQASQLANSFPVHSTTTKFSIFASQIKCLLGRMPLANLLSSSSSKHLDMPVQFTCDFQIFLVQPIKSYNSHFLPGSQDRSIFDHSS</sequence>
<evidence type="ECO:0000313" key="1">
    <source>
        <dbReference type="EMBL" id="TNV77929.1"/>
    </source>
</evidence>
<dbReference type="AlphaFoldDB" id="A0A8J8T0R3"/>
<dbReference type="Proteomes" id="UP000785679">
    <property type="component" value="Unassembled WGS sequence"/>
</dbReference>
<accession>A0A8J8T0R3</accession>
<evidence type="ECO:0000313" key="2">
    <source>
        <dbReference type="Proteomes" id="UP000785679"/>
    </source>
</evidence>
<keyword evidence="2" id="KW-1185">Reference proteome</keyword>
<gene>
    <name evidence="1" type="ORF">FGO68_gene10268</name>
</gene>
<protein>
    <submittedName>
        <fullName evidence="1">Uncharacterized protein</fullName>
    </submittedName>
</protein>
<name>A0A8J8T0R3_HALGN</name>
<proteinExistence type="predicted"/>
<comment type="caution">
    <text evidence="1">The sequence shown here is derived from an EMBL/GenBank/DDBJ whole genome shotgun (WGS) entry which is preliminary data.</text>
</comment>
<organism evidence="1 2">
    <name type="scientific">Halteria grandinella</name>
    <dbReference type="NCBI Taxonomy" id="5974"/>
    <lineage>
        <taxon>Eukaryota</taxon>
        <taxon>Sar</taxon>
        <taxon>Alveolata</taxon>
        <taxon>Ciliophora</taxon>
        <taxon>Intramacronucleata</taxon>
        <taxon>Spirotrichea</taxon>
        <taxon>Stichotrichia</taxon>
        <taxon>Sporadotrichida</taxon>
        <taxon>Halteriidae</taxon>
        <taxon>Halteria</taxon>
    </lineage>
</organism>
<dbReference type="EMBL" id="RRYP01011137">
    <property type="protein sequence ID" value="TNV77929.1"/>
    <property type="molecule type" value="Genomic_DNA"/>
</dbReference>
<reference evidence="1" key="1">
    <citation type="submission" date="2019-06" db="EMBL/GenBank/DDBJ databases">
        <authorList>
            <person name="Zheng W."/>
        </authorList>
    </citation>
    <scope>NUCLEOTIDE SEQUENCE</scope>
    <source>
        <strain evidence="1">QDHG01</strain>
    </source>
</reference>